<protein>
    <submittedName>
        <fullName evidence="2">Uncharacterized protein</fullName>
    </submittedName>
</protein>
<feature type="region of interest" description="Disordered" evidence="1">
    <location>
        <begin position="926"/>
        <end position="964"/>
    </location>
</feature>
<evidence type="ECO:0000313" key="2">
    <source>
        <dbReference type="EMBL" id="KAF5827304.1"/>
    </source>
</evidence>
<organism evidence="2 3">
    <name type="scientific">Dunaliella salina</name>
    <name type="common">Green alga</name>
    <name type="synonym">Protococcus salinus</name>
    <dbReference type="NCBI Taxonomy" id="3046"/>
    <lineage>
        <taxon>Eukaryota</taxon>
        <taxon>Viridiplantae</taxon>
        <taxon>Chlorophyta</taxon>
        <taxon>core chlorophytes</taxon>
        <taxon>Chlorophyceae</taxon>
        <taxon>CS clade</taxon>
        <taxon>Chlamydomonadales</taxon>
        <taxon>Dunaliellaceae</taxon>
        <taxon>Dunaliella</taxon>
    </lineage>
</organism>
<feature type="compositionally biased region" description="Basic and acidic residues" evidence="1">
    <location>
        <begin position="767"/>
        <end position="788"/>
    </location>
</feature>
<feature type="compositionally biased region" description="Basic residues" evidence="1">
    <location>
        <begin position="937"/>
        <end position="948"/>
    </location>
</feature>
<gene>
    <name evidence="2" type="ORF">DUNSADRAFT_977</name>
</gene>
<feature type="compositionally biased region" description="Low complexity" evidence="1">
    <location>
        <begin position="49"/>
        <end position="70"/>
    </location>
</feature>
<feature type="region of interest" description="Disordered" evidence="1">
    <location>
        <begin position="823"/>
        <end position="859"/>
    </location>
</feature>
<sequence>MLGQGVEQEQQLPKKQVTVHWAQPEQLQRPQHARQLPDDFHTAESTDIPMPLLLPHACPLLPSQQPSQQQADQRMEQATQQRGDAPTESHPSTSAGTSCALLEPQVAAAAAAAAAAADLPTGSHVSLLPPPPEAHPSFHTPFLPPTPTPYTLPTLAAPSPAHPQPNVVPAQQQSMFSLGQLMEISKEAQWQWLQSHLPIDFSRGLEVQHVPGSHPTHHKRLFHPGLELLGEVLFQAAWPFSVWAHEVKTHVENKQLVMAFEYPEHPQSLEEHLSAIARRTHLERLEAHLLGGGTALSFMGALAEKGSKKAPYWSGYYIKDLDLYSMLGHLPAMRESVVSLIAALIPDDILGFHFPLLGVTPTRPILYLAGYMGGVGFHVEDDGLQFLNLCLPIPSIGASELPNMVEWYMEETDDTGQRIQRAASGAPKDEATKLHSYNHSKSSLEQGLAQQQPTIKQAPVCSNSWEPLGSGSCADLVVGNLGHVVIAAGGWDRISINWATPSHLLAKVFALRGYKPALVEDRRQAFFQSQQGKWECKQGSPLLLTNCTFAALSAPPGRLRLSPSEMESFVALVLLLLMQARKERQQLAWLLHASSSKKRGPASTPTHTPAAGAAAAGTSAAATAAASPGVPKVAVMQADAPHLTVTAAILGTAQAGASGLNDQQQNACERDLLANPRWADAHQCIAHRKDGVLCDIAAGCVGCSLQWLLIRETQQGQQQERLHGQEAELREGEVRQHEGVHTAEETGRLGQPGQQQDVTEAQGEEIIAERNPRRCRQQEQDQDLDKQGQEQGVEIGQDKLEQGEEERSAPWASSGPQFLAWKRGQRRTHQQALAQPAKKARKQQHGQSLPLRQGAPSHSTQRLSWLQRLLCLPPKAQDPTAQALNSNTYWQAWPDHQCEICGSDLELQRAVLVPPTHPLAALVTPSHTTAEKQTKQPAKRGGKKVHKMRLQEQQQQPSSSQAVPSEQVLATWNEAEEENLDSEHRVRHICLGCLVDRRHDGCRHKWLEPKESAVVLLVRQHSLCFLEERLQVRQGYLMFSYGAALNPVSAAMLPGLRLQRNAVVSEKKASVA</sequence>
<reference evidence="2" key="1">
    <citation type="submission" date="2017-08" db="EMBL/GenBank/DDBJ databases">
        <authorList>
            <person name="Polle J.E."/>
            <person name="Barry K."/>
            <person name="Cushman J."/>
            <person name="Schmutz J."/>
            <person name="Tran D."/>
            <person name="Hathwaick L.T."/>
            <person name="Yim W.C."/>
            <person name="Jenkins J."/>
            <person name="Mckie-Krisberg Z.M."/>
            <person name="Prochnik S."/>
            <person name="Lindquist E."/>
            <person name="Dockter R.B."/>
            <person name="Adam C."/>
            <person name="Molina H."/>
            <person name="Bunkerborg J."/>
            <person name="Jin E."/>
            <person name="Buchheim M."/>
            <person name="Magnuson J."/>
        </authorList>
    </citation>
    <scope>NUCLEOTIDE SEQUENCE</scope>
    <source>
        <strain evidence="2">CCAP 19/18</strain>
    </source>
</reference>
<name>A0ABQ7FY66_DUNSA</name>
<feature type="compositionally biased region" description="Basic and acidic residues" evidence="1">
    <location>
        <begin position="35"/>
        <end position="44"/>
    </location>
</feature>
<dbReference type="Proteomes" id="UP000815325">
    <property type="component" value="Unassembled WGS sequence"/>
</dbReference>
<feature type="compositionally biased region" description="Low complexity" evidence="1">
    <location>
        <begin position="601"/>
        <end position="615"/>
    </location>
</feature>
<feature type="region of interest" description="Disordered" evidence="1">
    <location>
        <begin position="720"/>
        <end position="789"/>
    </location>
</feature>
<evidence type="ECO:0000256" key="1">
    <source>
        <dbReference type="SAM" id="MobiDB-lite"/>
    </source>
</evidence>
<feature type="region of interest" description="Disordered" evidence="1">
    <location>
        <begin position="596"/>
        <end position="615"/>
    </location>
</feature>
<feature type="compositionally biased region" description="Low complexity" evidence="1">
    <location>
        <begin position="951"/>
        <end position="964"/>
    </location>
</feature>
<dbReference type="EMBL" id="MU070536">
    <property type="protein sequence ID" value="KAF5827304.1"/>
    <property type="molecule type" value="Genomic_DNA"/>
</dbReference>
<comment type="caution">
    <text evidence="2">The sequence shown here is derived from an EMBL/GenBank/DDBJ whole genome shotgun (WGS) entry which is preliminary data.</text>
</comment>
<evidence type="ECO:0000313" key="3">
    <source>
        <dbReference type="Proteomes" id="UP000815325"/>
    </source>
</evidence>
<feature type="region of interest" description="Disordered" evidence="1">
    <location>
        <begin position="1"/>
        <end position="97"/>
    </location>
</feature>
<proteinExistence type="predicted"/>
<feature type="compositionally biased region" description="Basic and acidic residues" evidence="1">
    <location>
        <begin position="720"/>
        <end position="747"/>
    </location>
</feature>
<accession>A0ABQ7FY66</accession>
<keyword evidence="3" id="KW-1185">Reference proteome</keyword>